<reference evidence="5 6" key="1">
    <citation type="submission" date="2020-04" db="EMBL/GenBank/DDBJ databases">
        <authorList>
            <person name="Laetsch R D."/>
            <person name="Stevens L."/>
            <person name="Kumar S."/>
            <person name="Blaxter L. M."/>
        </authorList>
    </citation>
    <scope>NUCLEOTIDE SEQUENCE [LARGE SCALE GENOMIC DNA]</scope>
</reference>
<feature type="compositionally biased region" description="Polar residues" evidence="3">
    <location>
        <begin position="346"/>
        <end position="365"/>
    </location>
</feature>
<evidence type="ECO:0000259" key="4">
    <source>
        <dbReference type="Pfam" id="PF09727"/>
    </source>
</evidence>
<evidence type="ECO:0000256" key="2">
    <source>
        <dbReference type="SAM" id="Coils"/>
    </source>
</evidence>
<dbReference type="OrthoDB" id="6021133at2759"/>
<evidence type="ECO:0000256" key="1">
    <source>
        <dbReference type="ARBA" id="ARBA00023054"/>
    </source>
</evidence>
<comment type="caution">
    <text evidence="5">The sequence shown here is derived from an EMBL/GenBank/DDBJ whole genome shotgun (WGS) entry which is preliminary data.</text>
</comment>
<organism evidence="5 6">
    <name type="scientific">Caenorhabditis bovis</name>
    <dbReference type="NCBI Taxonomy" id="2654633"/>
    <lineage>
        <taxon>Eukaryota</taxon>
        <taxon>Metazoa</taxon>
        <taxon>Ecdysozoa</taxon>
        <taxon>Nematoda</taxon>
        <taxon>Chromadorea</taxon>
        <taxon>Rhabditida</taxon>
        <taxon>Rhabditina</taxon>
        <taxon>Rhabditomorpha</taxon>
        <taxon>Rhabditoidea</taxon>
        <taxon>Rhabditidae</taxon>
        <taxon>Peloderinae</taxon>
        <taxon>Caenorhabditis</taxon>
    </lineage>
</organism>
<feature type="region of interest" description="Disordered" evidence="3">
    <location>
        <begin position="346"/>
        <end position="432"/>
    </location>
</feature>
<dbReference type="EMBL" id="CADEPM010000009">
    <property type="protein sequence ID" value="CAB3409826.1"/>
    <property type="molecule type" value="Genomic_DNA"/>
</dbReference>
<dbReference type="InterPro" id="IPR050719">
    <property type="entry name" value="Cortactin-Actin_Reg"/>
</dbReference>
<dbReference type="AlphaFoldDB" id="A0A8S1FDI8"/>
<name>A0A8S1FDI8_9PELO</name>
<feature type="coiled-coil region" evidence="2">
    <location>
        <begin position="169"/>
        <end position="282"/>
    </location>
</feature>
<keyword evidence="1 2" id="KW-0175">Coiled coil</keyword>
<evidence type="ECO:0000313" key="6">
    <source>
        <dbReference type="Proteomes" id="UP000494206"/>
    </source>
</evidence>
<feature type="domain" description="Cortactin-binding protein-2 N-terminal" evidence="4">
    <location>
        <begin position="40"/>
        <end position="224"/>
    </location>
</feature>
<gene>
    <name evidence="5" type="ORF">CBOVIS_LOCUS11430</name>
</gene>
<feature type="compositionally biased region" description="Polar residues" evidence="3">
    <location>
        <begin position="450"/>
        <end position="463"/>
    </location>
</feature>
<accession>A0A8S1FDI8</accession>
<proteinExistence type="predicted"/>
<feature type="compositionally biased region" description="Polar residues" evidence="3">
    <location>
        <begin position="381"/>
        <end position="407"/>
    </location>
</feature>
<evidence type="ECO:0000256" key="3">
    <source>
        <dbReference type="SAM" id="MobiDB-lite"/>
    </source>
</evidence>
<dbReference type="PANTHER" id="PTHR23166:SF5">
    <property type="entry name" value="CTTNBP2 N-TERMINAL-LIKE PROTEIN"/>
    <property type="match status" value="1"/>
</dbReference>
<keyword evidence="6" id="KW-1185">Reference proteome</keyword>
<sequence length="526" mass="58564">MSNDVGEEYDETFQSTSKKIDLTKAFGFDGFQETATVNDFTNEELIRLLAFMEGELEAREDAIESLKRERTKILLAEAKYGKISLNDPFSALRRDSAINNEMFNEDQIVEMYESQVEQLEKLIKVQKKSQKQAAMLLASLDKKHYKLVKKLEADRKAQIEYAKQGDDVVAMLEKERSNLNQKIEFHIEEARKFQEERDKMEMKMVSEKKRHEAIVLYLIQERKQLLLKMHELRVNAEQLLQQQQQQQQPGSSTASISDRELIEELKKEVTFLRGERESLMKTQKMLKTENLSLKETVRGQESDLTALRKNLLSSSKIPEKPTTLLPQLTPDVGGSLIVANRGATISNVRPSSGTAPSRLSTSSSFPMEKSKLPRGPHPPNVASTSHSATVPRNSVTSTRTGVNSSPIKKTPVMGVSSSNVRRPATSSPSTPLTPELEQLEAAIQSMNVGPTNQSSMVKRSSSMPREHKAPVKKATGSVRSMNVSTTGSITTRIASPSTTIAATTKLSGTVKRNGILAKAFGSSDKH</sequence>
<dbReference type="PANTHER" id="PTHR23166">
    <property type="entry name" value="FILAMIN/GPBP-INTERACTING PROTEIN"/>
    <property type="match status" value="1"/>
</dbReference>
<dbReference type="Proteomes" id="UP000494206">
    <property type="component" value="Unassembled WGS sequence"/>
</dbReference>
<dbReference type="InterPro" id="IPR019131">
    <property type="entry name" value="Cortactin-binding_p2_N"/>
</dbReference>
<protein>
    <recommendedName>
        <fullName evidence="4">Cortactin-binding protein-2 N-terminal domain-containing protein</fullName>
    </recommendedName>
</protein>
<feature type="region of interest" description="Disordered" evidence="3">
    <location>
        <begin position="450"/>
        <end position="477"/>
    </location>
</feature>
<evidence type="ECO:0000313" key="5">
    <source>
        <dbReference type="EMBL" id="CAB3409826.1"/>
    </source>
</evidence>
<feature type="coiled-coil region" evidence="2">
    <location>
        <begin position="42"/>
        <end position="69"/>
    </location>
</feature>
<dbReference type="Pfam" id="PF09727">
    <property type="entry name" value="CortBP2"/>
    <property type="match status" value="1"/>
</dbReference>